<evidence type="ECO:0000313" key="1">
    <source>
        <dbReference type="EMBL" id="DAG02423.1"/>
    </source>
</evidence>
<sequence length="89" mass="10471">MEAKEFKVKLKETKGILEKAKVEYKKERTALSNKVLESYNIHVGDEIIYNNRKYKVHSAIINNKNVIYVILTPVGFKYFNEKIPIERLV</sequence>
<name>A0A8S5V733_9CAUD</name>
<accession>A0A8S5V733</accession>
<dbReference type="EMBL" id="BK016209">
    <property type="protein sequence ID" value="DAG02423.1"/>
    <property type="molecule type" value="Genomic_DNA"/>
</dbReference>
<reference evidence="1" key="1">
    <citation type="journal article" date="2021" name="Proc. Natl. Acad. Sci. U.S.A.">
        <title>A Catalog of Tens of Thousands of Viruses from Human Metagenomes Reveals Hidden Associations with Chronic Diseases.</title>
        <authorList>
            <person name="Tisza M.J."/>
            <person name="Buck C.B."/>
        </authorList>
    </citation>
    <scope>NUCLEOTIDE SEQUENCE</scope>
    <source>
        <strain evidence="1">CtXt06</strain>
    </source>
</reference>
<organism evidence="1">
    <name type="scientific">CrAss-like virus sp. ctXt06</name>
    <dbReference type="NCBI Taxonomy" id="2825837"/>
    <lineage>
        <taxon>Viruses</taxon>
        <taxon>Duplodnaviria</taxon>
        <taxon>Heunggongvirae</taxon>
        <taxon>Uroviricota</taxon>
        <taxon>Caudoviricetes</taxon>
        <taxon>Crassvirales</taxon>
    </lineage>
</organism>
<protein>
    <submittedName>
        <fullName evidence="1">Uncharacterized protein</fullName>
    </submittedName>
</protein>
<proteinExistence type="predicted"/>